<comment type="caution">
    <text evidence="1">The sequence shown here is derived from an EMBL/GenBank/DDBJ whole genome shotgun (WGS) entry which is preliminary data.</text>
</comment>
<dbReference type="AlphaFoldDB" id="A0AAV1RRB5"/>
<gene>
    <name evidence="1" type="ORF">DCAF_LOCUS12847</name>
</gene>
<dbReference type="EMBL" id="CAWUPB010001108">
    <property type="protein sequence ID" value="CAK7337809.1"/>
    <property type="molecule type" value="Genomic_DNA"/>
</dbReference>
<keyword evidence="2" id="KW-1185">Reference proteome</keyword>
<reference evidence="1 2" key="1">
    <citation type="submission" date="2024-01" db="EMBL/GenBank/DDBJ databases">
        <authorList>
            <person name="Waweru B."/>
        </authorList>
    </citation>
    <scope>NUCLEOTIDE SEQUENCE [LARGE SCALE GENOMIC DNA]</scope>
</reference>
<protein>
    <submittedName>
        <fullName evidence="1">Uncharacterized protein</fullName>
    </submittedName>
</protein>
<sequence>MGWYRGGGGFEVDEDSAISVYIEDRKVPFEIELVGHDDLPQRVIKVLLDISSTIENIVSSSSTTFKLKKVMIVDPKERVKLLDSIGFGLESGVNVHSSSTMA</sequence>
<name>A0AAV1RRB5_9ROSI</name>
<proteinExistence type="predicted"/>
<organism evidence="1 2">
    <name type="scientific">Dovyalis caffra</name>
    <dbReference type="NCBI Taxonomy" id="77055"/>
    <lineage>
        <taxon>Eukaryota</taxon>
        <taxon>Viridiplantae</taxon>
        <taxon>Streptophyta</taxon>
        <taxon>Embryophyta</taxon>
        <taxon>Tracheophyta</taxon>
        <taxon>Spermatophyta</taxon>
        <taxon>Magnoliopsida</taxon>
        <taxon>eudicotyledons</taxon>
        <taxon>Gunneridae</taxon>
        <taxon>Pentapetalae</taxon>
        <taxon>rosids</taxon>
        <taxon>fabids</taxon>
        <taxon>Malpighiales</taxon>
        <taxon>Salicaceae</taxon>
        <taxon>Flacourtieae</taxon>
        <taxon>Dovyalis</taxon>
    </lineage>
</organism>
<evidence type="ECO:0000313" key="2">
    <source>
        <dbReference type="Proteomes" id="UP001314170"/>
    </source>
</evidence>
<dbReference type="Proteomes" id="UP001314170">
    <property type="component" value="Unassembled WGS sequence"/>
</dbReference>
<evidence type="ECO:0000313" key="1">
    <source>
        <dbReference type="EMBL" id="CAK7337809.1"/>
    </source>
</evidence>
<accession>A0AAV1RRB5</accession>